<sequence>MAYSFNQTKPLVPAVIVFGDSIVDPGNNNDLKTPIICNFPPYGQNFYGHKATGRFSNGKIPTDFIASGLGVKDLLPPYVGYPLTPQDILTGVSFASGATGFDPLTPVIVNVIPMMDQLKLFAEYKEKLKAIAGEQKAAKILSEALYVICVGTDDVANTYFTTPFRVIDYDIPSYVNLLVSHAGTFIKQLHAMGARKIGYVGLPPIGCVPSQRTVGGGLERNCEPKRNYAAQLYNYKIQGEIDNILKETGRKDTKITYIDIYNILLDIIQRPGFYGFEEATKGCCGTGLIEVTKLCNSKTAKTCSDVTKYVFWDSFHPTEKAYKAIVNNIFDNYLSVLI</sequence>
<protein>
    <submittedName>
        <fullName evidence="2">GDSL esterase/lipase EXL3-like protein</fullName>
    </submittedName>
</protein>
<dbReference type="OrthoDB" id="1600564at2759"/>
<dbReference type="InterPro" id="IPR036514">
    <property type="entry name" value="SGNH_hydro_sf"/>
</dbReference>
<organism evidence="2 3">
    <name type="scientific">Carex littledalei</name>
    <dbReference type="NCBI Taxonomy" id="544730"/>
    <lineage>
        <taxon>Eukaryota</taxon>
        <taxon>Viridiplantae</taxon>
        <taxon>Streptophyta</taxon>
        <taxon>Embryophyta</taxon>
        <taxon>Tracheophyta</taxon>
        <taxon>Spermatophyta</taxon>
        <taxon>Magnoliopsida</taxon>
        <taxon>Liliopsida</taxon>
        <taxon>Poales</taxon>
        <taxon>Cyperaceae</taxon>
        <taxon>Cyperoideae</taxon>
        <taxon>Cariceae</taxon>
        <taxon>Carex</taxon>
        <taxon>Carex subgen. Euthyceras</taxon>
    </lineage>
</organism>
<evidence type="ECO:0000313" key="3">
    <source>
        <dbReference type="Proteomes" id="UP000623129"/>
    </source>
</evidence>
<dbReference type="CDD" id="cd01837">
    <property type="entry name" value="SGNH_plant_lipase_like"/>
    <property type="match status" value="1"/>
</dbReference>
<dbReference type="InterPro" id="IPR050592">
    <property type="entry name" value="GDSL_lipolytic_enzyme"/>
</dbReference>
<comment type="similarity">
    <text evidence="1">Belongs to the 'GDSL' lipolytic enzyme family.</text>
</comment>
<dbReference type="FunFam" id="3.40.50.1110:FF:000003">
    <property type="entry name" value="GDSL esterase/lipase APG"/>
    <property type="match status" value="1"/>
</dbReference>
<accession>A0A833RFQ6</accession>
<dbReference type="AlphaFoldDB" id="A0A833RFQ6"/>
<reference evidence="2" key="1">
    <citation type="submission" date="2020-01" db="EMBL/GenBank/DDBJ databases">
        <title>Genome sequence of Kobresia littledalei, the first chromosome-level genome in the family Cyperaceae.</title>
        <authorList>
            <person name="Qu G."/>
        </authorList>
    </citation>
    <scope>NUCLEOTIDE SEQUENCE</scope>
    <source>
        <strain evidence="2">C.B.Clarke</strain>
        <tissue evidence="2">Leaf</tissue>
    </source>
</reference>
<gene>
    <name evidence="2" type="ORF">FCM35_KLT19718</name>
</gene>
<comment type="caution">
    <text evidence="2">The sequence shown here is derived from an EMBL/GenBank/DDBJ whole genome shotgun (WGS) entry which is preliminary data.</text>
</comment>
<dbReference type="InterPro" id="IPR035669">
    <property type="entry name" value="SGNH_plant_lipase-like"/>
</dbReference>
<dbReference type="InterPro" id="IPR001087">
    <property type="entry name" value="GDSL"/>
</dbReference>
<dbReference type="SUPFAM" id="SSF52266">
    <property type="entry name" value="SGNH hydrolase"/>
    <property type="match status" value="1"/>
</dbReference>
<keyword evidence="3" id="KW-1185">Reference proteome</keyword>
<proteinExistence type="inferred from homology"/>
<dbReference type="Gene3D" id="3.40.50.1110">
    <property type="entry name" value="SGNH hydrolase"/>
    <property type="match status" value="1"/>
</dbReference>
<dbReference type="Pfam" id="PF00657">
    <property type="entry name" value="Lipase_GDSL"/>
    <property type="match status" value="1"/>
</dbReference>
<evidence type="ECO:0000313" key="2">
    <source>
        <dbReference type="EMBL" id="KAF3335211.1"/>
    </source>
</evidence>
<evidence type="ECO:0000256" key="1">
    <source>
        <dbReference type="ARBA" id="ARBA00008668"/>
    </source>
</evidence>
<dbReference type="PANTHER" id="PTHR45642:SF95">
    <property type="entry name" value="GDSL-LIKE LIPASE_ACYLHYDROLASE FAMILY PROTEIN, EXPRESSED"/>
    <property type="match status" value="1"/>
</dbReference>
<dbReference type="Proteomes" id="UP000623129">
    <property type="component" value="Unassembled WGS sequence"/>
</dbReference>
<dbReference type="EMBL" id="SWLB01000008">
    <property type="protein sequence ID" value="KAF3335211.1"/>
    <property type="molecule type" value="Genomic_DNA"/>
</dbReference>
<name>A0A833RFQ6_9POAL</name>
<dbReference type="GO" id="GO:0016788">
    <property type="term" value="F:hydrolase activity, acting on ester bonds"/>
    <property type="evidence" value="ECO:0007669"/>
    <property type="project" value="InterPro"/>
</dbReference>
<dbReference type="PANTHER" id="PTHR45642">
    <property type="entry name" value="GDSL ESTERASE/LIPASE EXL3"/>
    <property type="match status" value="1"/>
</dbReference>